<dbReference type="PANTHER" id="PTHR24363">
    <property type="entry name" value="SERINE/THREONINE PROTEIN KINASE"/>
    <property type="match status" value="1"/>
</dbReference>
<gene>
    <name evidence="11" type="ORF">AC812_01255</name>
</gene>
<dbReference type="Pfam" id="PF00069">
    <property type="entry name" value="Pkinase"/>
    <property type="match status" value="1"/>
</dbReference>
<dbReference type="InterPro" id="IPR011047">
    <property type="entry name" value="Quinoprotein_ADH-like_sf"/>
</dbReference>
<dbReference type="SMART" id="SM00564">
    <property type="entry name" value="PQQ"/>
    <property type="match status" value="7"/>
</dbReference>
<dbReference type="InterPro" id="IPR011009">
    <property type="entry name" value="Kinase-like_dom_sf"/>
</dbReference>
<comment type="catalytic activity">
    <reaction evidence="7">
        <text>L-threonyl-[protein] + ATP = O-phospho-L-threonyl-[protein] + ADP + H(+)</text>
        <dbReference type="Rhea" id="RHEA:46608"/>
        <dbReference type="Rhea" id="RHEA-COMP:11060"/>
        <dbReference type="Rhea" id="RHEA-COMP:11605"/>
        <dbReference type="ChEBI" id="CHEBI:15378"/>
        <dbReference type="ChEBI" id="CHEBI:30013"/>
        <dbReference type="ChEBI" id="CHEBI:30616"/>
        <dbReference type="ChEBI" id="CHEBI:61977"/>
        <dbReference type="ChEBI" id="CHEBI:456216"/>
        <dbReference type="EC" id="2.7.11.1"/>
    </reaction>
</comment>
<dbReference type="PROSITE" id="PS50011">
    <property type="entry name" value="PROTEIN_KINASE_DOM"/>
    <property type="match status" value="1"/>
</dbReference>
<proteinExistence type="predicted"/>
<comment type="caution">
    <text evidence="11">The sequence shown here is derived from an EMBL/GenBank/DDBJ whole genome shotgun (WGS) entry which is preliminary data.</text>
</comment>
<organism evidence="11 12">
    <name type="scientific">Bellilinea caldifistulae</name>
    <dbReference type="NCBI Taxonomy" id="360411"/>
    <lineage>
        <taxon>Bacteria</taxon>
        <taxon>Bacillati</taxon>
        <taxon>Chloroflexota</taxon>
        <taxon>Anaerolineae</taxon>
        <taxon>Anaerolineales</taxon>
        <taxon>Anaerolineaceae</taxon>
        <taxon>Bellilinea</taxon>
    </lineage>
</organism>
<keyword evidence="4 9" id="KW-0547">Nucleotide-binding</keyword>
<feature type="domain" description="Protein kinase" evidence="10">
    <location>
        <begin position="30"/>
        <end position="285"/>
    </location>
</feature>
<evidence type="ECO:0000256" key="8">
    <source>
        <dbReference type="ARBA" id="ARBA00048679"/>
    </source>
</evidence>
<dbReference type="Gene3D" id="2.130.10.10">
    <property type="entry name" value="YVTN repeat-like/Quinoprotein amine dehydrogenase"/>
    <property type="match status" value="2"/>
</dbReference>
<dbReference type="PANTHER" id="PTHR24363:SF0">
    <property type="entry name" value="SERINE_THREONINE KINASE LIKE DOMAIN CONTAINING 1"/>
    <property type="match status" value="1"/>
</dbReference>
<dbReference type="CDD" id="cd14014">
    <property type="entry name" value="STKc_PknB_like"/>
    <property type="match status" value="1"/>
</dbReference>
<dbReference type="InterPro" id="IPR000719">
    <property type="entry name" value="Prot_kinase_dom"/>
</dbReference>
<dbReference type="AlphaFoldDB" id="A0A0P6XZ07"/>
<evidence type="ECO:0000313" key="12">
    <source>
        <dbReference type="Proteomes" id="UP000050514"/>
    </source>
</evidence>
<sequence>MDTHRITQSFSGGQGPVKQLQTGFVLVDRYLIQDVIGVGGMGSVYRARDLHFPNVIKLVAVKEMINQARDPLVRQTVVQNFEREANILVTLNHPSIPKIFDYFSHEERSYLVLEYINGKDLEAILNESEGPIPEDKVISWAIEICDVLEYLHNHKPEPIIFRDMKPSNVMINQQGHVVLVDFGIAKMFREGQKGTMIGTEGYSPPEQYRGEASPLADIYALGATLHHLLTKRDPRMEPPFSFAERPIRQINPAVSIELETVIQTALKYSPQERFQSAAAMKEALLNAAKKTGALSRISLPAVVSEQVVKPIWIFRCEDEIRGSASYDNGIIYVGSYDHNLYALDATNGEFKWKFPTNGGIVTRPAITNDLIFVGSEDGNLYAILPKTGKMAWTLPLESPIRSSPKIVEGHVFFGCDDGFLYGVNILSMRRVMKVDAGMAIRSSPAVVNDLIYFGNEGGDFLCVDFRGQLKWRFRAKRAITSSPLVAQGIVYFTSLDGSVYALDAKSGWVIWRYRMMKGSVSSPYRMDHYLLFGSADGNIYCIDANNSREIWKYQTNHQVSGSPIVHKEMVFCGSADGNLYCLELKTGRLRWKFATEGPITSTPLIFNDTVYFGSADHIFYAILV</sequence>
<evidence type="ECO:0000256" key="1">
    <source>
        <dbReference type="ARBA" id="ARBA00012513"/>
    </source>
</evidence>
<reference evidence="11 12" key="1">
    <citation type="submission" date="2015-07" db="EMBL/GenBank/DDBJ databases">
        <title>Draft genome of Bellilinea caldifistulae DSM 17877.</title>
        <authorList>
            <person name="Hemp J."/>
            <person name="Ward L.M."/>
            <person name="Pace L.A."/>
            <person name="Fischer W.W."/>
        </authorList>
    </citation>
    <scope>NUCLEOTIDE SEQUENCE [LARGE SCALE GENOMIC DNA]</scope>
    <source>
        <strain evidence="11 12">GOMI-1</strain>
    </source>
</reference>
<keyword evidence="6 9" id="KW-0067">ATP-binding</keyword>
<dbReference type="SUPFAM" id="SSF56112">
    <property type="entry name" value="Protein kinase-like (PK-like)"/>
    <property type="match status" value="1"/>
</dbReference>
<dbReference type="InterPro" id="IPR018391">
    <property type="entry name" value="PQQ_b-propeller_rpt"/>
</dbReference>
<dbReference type="RefSeq" id="WP_061916286.1">
    <property type="nucleotide sequence ID" value="NZ_LGHJ01000005.1"/>
</dbReference>
<evidence type="ECO:0000259" key="10">
    <source>
        <dbReference type="PROSITE" id="PS50011"/>
    </source>
</evidence>
<dbReference type="EMBL" id="LGHJ01000005">
    <property type="protein sequence ID" value="KPL78392.1"/>
    <property type="molecule type" value="Genomic_DNA"/>
</dbReference>
<dbReference type="OrthoDB" id="155383at2"/>
<dbReference type="Gene3D" id="2.40.128.630">
    <property type="match status" value="1"/>
</dbReference>
<evidence type="ECO:0000313" key="11">
    <source>
        <dbReference type="EMBL" id="KPL78392.1"/>
    </source>
</evidence>
<dbReference type="PATRIC" id="fig|360411.5.peg.1953"/>
<comment type="catalytic activity">
    <reaction evidence="8">
        <text>L-seryl-[protein] + ATP = O-phospho-L-seryl-[protein] + ADP + H(+)</text>
        <dbReference type="Rhea" id="RHEA:17989"/>
        <dbReference type="Rhea" id="RHEA-COMP:9863"/>
        <dbReference type="Rhea" id="RHEA-COMP:11604"/>
        <dbReference type="ChEBI" id="CHEBI:15378"/>
        <dbReference type="ChEBI" id="CHEBI:29999"/>
        <dbReference type="ChEBI" id="CHEBI:30616"/>
        <dbReference type="ChEBI" id="CHEBI:83421"/>
        <dbReference type="ChEBI" id="CHEBI:456216"/>
        <dbReference type="EC" id="2.7.11.1"/>
    </reaction>
</comment>
<evidence type="ECO:0000256" key="9">
    <source>
        <dbReference type="PROSITE-ProRule" id="PRU10141"/>
    </source>
</evidence>
<evidence type="ECO:0000256" key="3">
    <source>
        <dbReference type="ARBA" id="ARBA00022679"/>
    </source>
</evidence>
<dbReference type="Gene3D" id="1.10.510.10">
    <property type="entry name" value="Transferase(Phosphotransferase) domain 1"/>
    <property type="match status" value="1"/>
</dbReference>
<dbReference type="SMART" id="SM00220">
    <property type="entry name" value="S_TKc"/>
    <property type="match status" value="1"/>
</dbReference>
<keyword evidence="2" id="KW-0723">Serine/threonine-protein kinase</keyword>
<dbReference type="GO" id="GO:0004674">
    <property type="term" value="F:protein serine/threonine kinase activity"/>
    <property type="evidence" value="ECO:0007669"/>
    <property type="project" value="UniProtKB-KW"/>
</dbReference>
<dbReference type="InterPro" id="IPR015943">
    <property type="entry name" value="WD40/YVTN_repeat-like_dom_sf"/>
</dbReference>
<evidence type="ECO:0000256" key="7">
    <source>
        <dbReference type="ARBA" id="ARBA00047899"/>
    </source>
</evidence>
<accession>A0A0P6XZ07</accession>
<evidence type="ECO:0000256" key="2">
    <source>
        <dbReference type="ARBA" id="ARBA00022527"/>
    </source>
</evidence>
<dbReference type="Gene3D" id="3.30.200.20">
    <property type="entry name" value="Phosphorylase Kinase, domain 1"/>
    <property type="match status" value="1"/>
</dbReference>
<keyword evidence="12" id="KW-1185">Reference proteome</keyword>
<evidence type="ECO:0000256" key="5">
    <source>
        <dbReference type="ARBA" id="ARBA00022777"/>
    </source>
</evidence>
<dbReference type="SUPFAM" id="SSF50998">
    <property type="entry name" value="Quinoprotein alcohol dehydrogenase-like"/>
    <property type="match status" value="2"/>
</dbReference>
<dbReference type="Pfam" id="PF13360">
    <property type="entry name" value="PQQ_2"/>
    <property type="match status" value="2"/>
</dbReference>
<keyword evidence="5 11" id="KW-0418">Kinase</keyword>
<name>A0A0P6XZ07_9CHLR</name>
<dbReference type="Proteomes" id="UP000050514">
    <property type="component" value="Unassembled WGS sequence"/>
</dbReference>
<evidence type="ECO:0000256" key="6">
    <source>
        <dbReference type="ARBA" id="ARBA00022840"/>
    </source>
</evidence>
<dbReference type="EC" id="2.7.11.1" evidence="1"/>
<dbReference type="InterPro" id="IPR017441">
    <property type="entry name" value="Protein_kinase_ATP_BS"/>
</dbReference>
<evidence type="ECO:0000256" key="4">
    <source>
        <dbReference type="ARBA" id="ARBA00022741"/>
    </source>
</evidence>
<dbReference type="PROSITE" id="PS00107">
    <property type="entry name" value="PROTEIN_KINASE_ATP"/>
    <property type="match status" value="1"/>
</dbReference>
<dbReference type="InterPro" id="IPR002372">
    <property type="entry name" value="PQQ_rpt_dom"/>
</dbReference>
<dbReference type="STRING" id="360411.AC812_01255"/>
<dbReference type="GO" id="GO:0005524">
    <property type="term" value="F:ATP binding"/>
    <property type="evidence" value="ECO:0007669"/>
    <property type="project" value="UniProtKB-UniRule"/>
</dbReference>
<keyword evidence="3" id="KW-0808">Transferase</keyword>
<protein>
    <recommendedName>
        <fullName evidence="1">non-specific serine/threonine protein kinase</fullName>
        <ecNumber evidence="1">2.7.11.1</ecNumber>
    </recommendedName>
</protein>
<feature type="binding site" evidence="9">
    <location>
        <position position="62"/>
    </location>
    <ligand>
        <name>ATP</name>
        <dbReference type="ChEBI" id="CHEBI:30616"/>
    </ligand>
</feature>